<dbReference type="Gramene" id="KZM92348">
    <property type="protein sequence ID" value="KZM92348"/>
    <property type="gene ID" value="DCAR_020287"/>
</dbReference>
<feature type="compositionally biased region" description="Polar residues" evidence="1">
    <location>
        <begin position="452"/>
        <end position="463"/>
    </location>
</feature>
<feature type="region of interest" description="Disordered" evidence="1">
    <location>
        <begin position="452"/>
        <end position="481"/>
    </location>
</feature>
<dbReference type="InterPro" id="IPR012340">
    <property type="entry name" value="NA-bd_OB-fold"/>
</dbReference>
<sequence>MMFNKFQKLQNLHTDKTEWTIRARAQSIWEGINRTTNEFKGLNVMLIDDSSTRIHAFLNAKISDFFKEDLKEGNIYRISNFHVKKYEGPEKNRVVRNEKHIYFDNYTKLVAEKTNATFFPTYAFDLYDLEDASRFVTDERFLIDVVGVITNKNVERVYSKDDNTRSHIRFVITDGSCELRVTFFNELAEQLEKQLKHTAEEQVTIIIASAKVNQHEGLTCLNNYPATRFYLNPDHYSVKILKTRLAAFPLNTTSITVEEEYIEEVIDDKIYTISEIKKFTAQCIQKKYKCQVSVKKVEEKTNWYDNVCTSCDEEVNIVEGRYKCDNCKRNIPFPDKRFRLATVCNDSTGYLGIVFPDEEIQRITGKNVFDIENDSTQVGDSISFPPLLKAFEKKEFIVTLIIGETNVHNSCNVYLAHAIDEPPEMLGDHVPGEVVPANSKQDSISMNLEETLNRASDSPATEKSTNKQRPRKKTETVPFETEENVKKRKTVKKDIRVRIHAFVPGTEADELAKLLEVGKVYLIENFTVSDYTSDDKFRCVRKEIQIVFDNQTKITPLEEKAVNIEKHVFDFFDLSDLKSLVNQQTYLADVIGVMEKPKPLAKIKNRHGILQDQIKFRIADGSTIVKVTFWDEFAVRFSAALKHNFQCPIIIIIGSARITEWSNEPTIANASPTSFYLNCDHRNVAEFRKRLSSESFPDMNLDYSTNATLDVYKVQSIKEFKEDQILKEVLCQVKIRKIQNISSWFVNVCTSCYKETQLLENSYQCKFCDRKCSYPDKKFQVCIFASDDTGAIDIMLEDREVRTVIGKSVFNIIDEGQSKENLPVILKSMENKDYTIKLLIKKENITEDYPIYSAEDIMEGFKIETDSDDESTPHPIEQMQTQPSASSYHLDSLSGISYTSKKREK</sequence>
<comment type="caution">
    <text evidence="3">The sequence shown here is derived from an EMBL/GenBank/DDBJ whole genome shotgun (WGS) entry which is preliminary data.</text>
</comment>
<dbReference type="STRING" id="79200.A0A164WW72"/>
<dbReference type="InterPro" id="IPR003871">
    <property type="entry name" value="RFA1B/D_OB_1st"/>
</dbReference>
<dbReference type="EMBL" id="LNRQ01000006">
    <property type="protein sequence ID" value="KZM92348.1"/>
    <property type="molecule type" value="Genomic_DNA"/>
</dbReference>
<feature type="compositionally biased region" description="Polar residues" evidence="1">
    <location>
        <begin position="878"/>
        <end position="899"/>
    </location>
</feature>
<dbReference type="CDD" id="cd04481">
    <property type="entry name" value="RPA1_DBD_B_like"/>
    <property type="match status" value="1"/>
</dbReference>
<dbReference type="SUPFAM" id="SSF50249">
    <property type="entry name" value="Nucleic acid-binding proteins"/>
    <property type="match status" value="6"/>
</dbReference>
<protein>
    <recommendedName>
        <fullName evidence="2">Replication protein A 70 kDa DNA-binding subunit B/D first OB fold domain-containing protein</fullName>
    </recommendedName>
</protein>
<dbReference type="PANTHER" id="PTHR47165">
    <property type="entry name" value="OS03G0429900 PROTEIN"/>
    <property type="match status" value="1"/>
</dbReference>
<evidence type="ECO:0000256" key="1">
    <source>
        <dbReference type="SAM" id="MobiDB-lite"/>
    </source>
</evidence>
<dbReference type="Pfam" id="PF02721">
    <property type="entry name" value="DUF223"/>
    <property type="match status" value="1"/>
</dbReference>
<evidence type="ECO:0000313" key="3">
    <source>
        <dbReference type="EMBL" id="KZM92348.1"/>
    </source>
</evidence>
<accession>A0A164WW72</accession>
<proteinExistence type="predicted"/>
<dbReference type="Gene3D" id="2.40.50.140">
    <property type="entry name" value="Nucleic acid-binding proteins"/>
    <property type="match status" value="6"/>
</dbReference>
<dbReference type="PANTHER" id="PTHR47165:SF4">
    <property type="entry name" value="OS03G0429900 PROTEIN"/>
    <property type="match status" value="1"/>
</dbReference>
<feature type="region of interest" description="Disordered" evidence="1">
    <location>
        <begin position="864"/>
        <end position="905"/>
    </location>
</feature>
<organism evidence="3">
    <name type="scientific">Daucus carota subsp. sativus</name>
    <name type="common">Carrot</name>
    <dbReference type="NCBI Taxonomy" id="79200"/>
    <lineage>
        <taxon>Eukaryota</taxon>
        <taxon>Viridiplantae</taxon>
        <taxon>Streptophyta</taxon>
        <taxon>Embryophyta</taxon>
        <taxon>Tracheophyta</taxon>
        <taxon>Spermatophyta</taxon>
        <taxon>Magnoliopsida</taxon>
        <taxon>eudicotyledons</taxon>
        <taxon>Gunneridae</taxon>
        <taxon>Pentapetalae</taxon>
        <taxon>asterids</taxon>
        <taxon>campanulids</taxon>
        <taxon>Apiales</taxon>
        <taxon>Apiaceae</taxon>
        <taxon>Apioideae</taxon>
        <taxon>Scandiceae</taxon>
        <taxon>Daucinae</taxon>
        <taxon>Daucus</taxon>
        <taxon>Daucus sect. Daucus</taxon>
    </lineage>
</organism>
<feature type="domain" description="Replication protein A 70 kDa DNA-binding subunit B/D first OB fold" evidence="2">
    <location>
        <begin position="5"/>
        <end position="109"/>
    </location>
</feature>
<reference evidence="3" key="1">
    <citation type="journal article" date="2016" name="Nat. Genet.">
        <title>A high-quality carrot genome assembly provides new insights into carotenoid accumulation and asterid genome evolution.</title>
        <authorList>
            <person name="Iorizzo M."/>
            <person name="Ellison S."/>
            <person name="Senalik D."/>
            <person name="Zeng P."/>
            <person name="Satapoomin P."/>
            <person name="Huang J."/>
            <person name="Bowman M."/>
            <person name="Iovene M."/>
            <person name="Sanseverino W."/>
            <person name="Cavagnaro P."/>
            <person name="Yildiz M."/>
            <person name="Macko-Podgorni A."/>
            <person name="Moranska E."/>
            <person name="Grzebelus E."/>
            <person name="Grzebelus D."/>
            <person name="Ashrafi H."/>
            <person name="Zheng Z."/>
            <person name="Cheng S."/>
            <person name="Spooner D."/>
            <person name="Van Deynze A."/>
            <person name="Simon P."/>
        </authorList>
    </citation>
    <scope>NUCLEOTIDE SEQUENCE [LARGE SCALE GENOMIC DNA]</scope>
    <source>
        <tissue evidence="3">Leaf</tissue>
    </source>
</reference>
<dbReference type="AlphaFoldDB" id="A0A164WW72"/>
<evidence type="ECO:0000259" key="2">
    <source>
        <dbReference type="Pfam" id="PF02721"/>
    </source>
</evidence>
<gene>
    <name evidence="3" type="ORF">DCAR_020287</name>
</gene>
<name>A0A164WW72_DAUCS</name>